<feature type="non-terminal residue" evidence="1">
    <location>
        <position position="1"/>
    </location>
</feature>
<evidence type="ECO:0000313" key="1">
    <source>
        <dbReference type="EMBL" id="TVU23589.1"/>
    </source>
</evidence>
<comment type="caution">
    <text evidence="1">The sequence shown here is derived from an EMBL/GenBank/DDBJ whole genome shotgun (WGS) entry which is preliminary data.</text>
</comment>
<dbReference type="Proteomes" id="UP000324897">
    <property type="component" value="Chromosome 2"/>
</dbReference>
<gene>
    <name evidence="1" type="ORF">EJB05_25963</name>
</gene>
<sequence length="67" mass="7811">MTDTQAVGLLLTWGGRVELDLFVEMLPQRGKRELERAPSNMFDPGYVRLFLNKIIYSSRSRLIRCDH</sequence>
<dbReference type="Gramene" id="TVU23589">
    <property type="protein sequence ID" value="TVU23589"/>
    <property type="gene ID" value="EJB05_25963"/>
</dbReference>
<dbReference type="AlphaFoldDB" id="A0A5J9UIH7"/>
<keyword evidence="2" id="KW-1185">Reference proteome</keyword>
<proteinExistence type="predicted"/>
<accession>A0A5J9UIH7</accession>
<reference evidence="1 2" key="1">
    <citation type="journal article" date="2019" name="Sci. Rep.">
        <title>A high-quality genome of Eragrostis curvula grass provides insights into Poaceae evolution and supports new strategies to enhance forage quality.</title>
        <authorList>
            <person name="Carballo J."/>
            <person name="Santos B.A.C.M."/>
            <person name="Zappacosta D."/>
            <person name="Garbus I."/>
            <person name="Selva J.P."/>
            <person name="Gallo C.A."/>
            <person name="Diaz A."/>
            <person name="Albertini E."/>
            <person name="Caccamo M."/>
            <person name="Echenique V."/>
        </authorList>
    </citation>
    <scope>NUCLEOTIDE SEQUENCE [LARGE SCALE GENOMIC DNA]</scope>
    <source>
        <strain evidence="2">cv. Victoria</strain>
        <tissue evidence="1">Leaf</tissue>
    </source>
</reference>
<dbReference type="EMBL" id="RWGY01000013">
    <property type="protein sequence ID" value="TVU23589.1"/>
    <property type="molecule type" value="Genomic_DNA"/>
</dbReference>
<protein>
    <submittedName>
        <fullName evidence="1">Uncharacterized protein</fullName>
    </submittedName>
</protein>
<evidence type="ECO:0000313" key="2">
    <source>
        <dbReference type="Proteomes" id="UP000324897"/>
    </source>
</evidence>
<organism evidence="1 2">
    <name type="scientific">Eragrostis curvula</name>
    <name type="common">weeping love grass</name>
    <dbReference type="NCBI Taxonomy" id="38414"/>
    <lineage>
        <taxon>Eukaryota</taxon>
        <taxon>Viridiplantae</taxon>
        <taxon>Streptophyta</taxon>
        <taxon>Embryophyta</taxon>
        <taxon>Tracheophyta</taxon>
        <taxon>Spermatophyta</taxon>
        <taxon>Magnoliopsida</taxon>
        <taxon>Liliopsida</taxon>
        <taxon>Poales</taxon>
        <taxon>Poaceae</taxon>
        <taxon>PACMAD clade</taxon>
        <taxon>Chloridoideae</taxon>
        <taxon>Eragrostideae</taxon>
        <taxon>Eragrostidinae</taxon>
        <taxon>Eragrostis</taxon>
    </lineage>
</organism>
<name>A0A5J9UIH7_9POAL</name>